<keyword evidence="13" id="KW-1185">Reference proteome</keyword>
<dbReference type="EC" id="6.2.1.3" evidence="6"/>
<evidence type="ECO:0000256" key="4">
    <source>
        <dbReference type="ARBA" id="ARBA00022598"/>
    </source>
</evidence>
<evidence type="ECO:0000256" key="3">
    <source>
        <dbReference type="ARBA" id="ARBA00006432"/>
    </source>
</evidence>
<dbReference type="AlphaFoldDB" id="A0A369WUB4"/>
<comment type="similarity">
    <text evidence="3">Belongs to the ATP-dependent AMP-binding enzyme family.</text>
</comment>
<dbReference type="PROSITE" id="PS00455">
    <property type="entry name" value="AMP_BINDING"/>
    <property type="match status" value="1"/>
</dbReference>
<evidence type="ECO:0000259" key="11">
    <source>
        <dbReference type="Pfam" id="PF13193"/>
    </source>
</evidence>
<feature type="region of interest" description="Disordered" evidence="9">
    <location>
        <begin position="1"/>
        <end position="25"/>
    </location>
</feature>
<reference evidence="12 13" key="1">
    <citation type="submission" date="2018-07" db="EMBL/GenBank/DDBJ databases">
        <title>Motiliproteus coralliicola sp. nov., a bacterium isolated from Coral.</title>
        <authorList>
            <person name="Wang G."/>
        </authorList>
    </citation>
    <scope>NUCLEOTIDE SEQUENCE [LARGE SCALE GENOMIC DNA]</scope>
    <source>
        <strain evidence="12 13">C34</strain>
    </source>
</reference>
<sequence>MDVQAKQRKDQREERELPGQQRVGDFGAARDELDFQGMNSLVDLLERSSRRFPDRPAFSNLGTTITYRQLDQQARDFAAYLQNCTSLEPGDRFAIELPNLMQYPVVLLGALRAGLVVVNLNPLNCPVELAHQLRDSGARGLVVLANAADKLEGILDQTDIDCLIVTELGDALPTWKRALVNVSVRYLKKMVPEYQLPDAIDYVEAMHRGSRQPYNAPPRQLDDLALLQYTGGTTGRPKGACLSHRNLLANLIQVRSLLDQETEPGHEVLIAPLPLYHIYSLTVSCLLMIEIGAEVVLITNPRDLGDFVRQLRRCRPTLFIGLNTLFAELIREPGFDKLSWPDLKWTLSGGMPLNPDVAEQWQNLTGAKLLEGYGLTETSPIVSVNPPNAIKMGSIGVPILGTEIRLVDEEGMDVPVSGCGELCVRGPQVMRGYWQQPDETEAVLDPQGWLHTGDIVRLDSQGYLTVIDRKKDMINVSGFSVYPNEVEMVVRAHPDVEDCVVIGIPDPVSGEQVKLFVVASNPLLSVQQIRGYCRERLSGYKVPSQVEFRTELPKSQVGKVLRRLMRDTQSPLSRAVSRLPSTSDAFDAGTDQWLSYPYRQE</sequence>
<proteinExistence type="inferred from homology"/>
<dbReference type="GO" id="GO:0004467">
    <property type="term" value="F:long-chain fatty acid-CoA ligase activity"/>
    <property type="evidence" value="ECO:0007669"/>
    <property type="project" value="UniProtKB-EC"/>
</dbReference>
<dbReference type="InterPro" id="IPR042099">
    <property type="entry name" value="ANL_N_sf"/>
</dbReference>
<evidence type="ECO:0000256" key="1">
    <source>
        <dbReference type="ARBA" id="ARBA00004170"/>
    </source>
</evidence>
<dbReference type="Gene3D" id="3.40.50.12780">
    <property type="entry name" value="N-terminal domain of ligase-like"/>
    <property type="match status" value="1"/>
</dbReference>
<accession>A0A369WUB4</accession>
<dbReference type="SUPFAM" id="SSF56801">
    <property type="entry name" value="Acetyl-CoA synthetase-like"/>
    <property type="match status" value="1"/>
</dbReference>
<dbReference type="Pfam" id="PF13193">
    <property type="entry name" value="AMP-binding_C"/>
    <property type="match status" value="1"/>
</dbReference>
<evidence type="ECO:0000256" key="9">
    <source>
        <dbReference type="SAM" id="MobiDB-lite"/>
    </source>
</evidence>
<dbReference type="InterPro" id="IPR025110">
    <property type="entry name" value="AMP-bd_C"/>
</dbReference>
<evidence type="ECO:0000256" key="8">
    <source>
        <dbReference type="ARBA" id="ARBA00042773"/>
    </source>
</evidence>
<name>A0A369WUB4_9GAMM</name>
<dbReference type="InterPro" id="IPR020845">
    <property type="entry name" value="AMP-binding_CS"/>
</dbReference>
<dbReference type="Pfam" id="PF00501">
    <property type="entry name" value="AMP-binding"/>
    <property type="match status" value="1"/>
</dbReference>
<evidence type="ECO:0000259" key="10">
    <source>
        <dbReference type="Pfam" id="PF00501"/>
    </source>
</evidence>
<comment type="subcellular location">
    <subcellularLocation>
        <location evidence="1">Membrane</location>
        <topology evidence="1">Peripheral membrane protein</topology>
    </subcellularLocation>
</comment>
<evidence type="ECO:0000256" key="5">
    <source>
        <dbReference type="ARBA" id="ARBA00023136"/>
    </source>
</evidence>
<evidence type="ECO:0000313" key="13">
    <source>
        <dbReference type="Proteomes" id="UP000253769"/>
    </source>
</evidence>
<dbReference type="PANTHER" id="PTHR43767:SF8">
    <property type="entry name" value="LONG-CHAIN-FATTY-ACID--COA LIGASE"/>
    <property type="match status" value="1"/>
</dbReference>
<dbReference type="InterPro" id="IPR000873">
    <property type="entry name" value="AMP-dep_synth/lig_dom"/>
</dbReference>
<dbReference type="InterPro" id="IPR050237">
    <property type="entry name" value="ATP-dep_AMP-bd_enzyme"/>
</dbReference>
<dbReference type="InterPro" id="IPR045851">
    <property type="entry name" value="AMP-bd_C_sf"/>
</dbReference>
<organism evidence="12 13">
    <name type="scientific">Motiliproteus coralliicola</name>
    <dbReference type="NCBI Taxonomy" id="2283196"/>
    <lineage>
        <taxon>Bacteria</taxon>
        <taxon>Pseudomonadati</taxon>
        <taxon>Pseudomonadota</taxon>
        <taxon>Gammaproteobacteria</taxon>
        <taxon>Oceanospirillales</taxon>
        <taxon>Oceanospirillaceae</taxon>
        <taxon>Motiliproteus</taxon>
    </lineage>
</organism>
<evidence type="ECO:0000256" key="6">
    <source>
        <dbReference type="ARBA" id="ARBA00026121"/>
    </source>
</evidence>
<comment type="pathway">
    <text evidence="2">Lipid metabolism; fatty acid beta-oxidation.</text>
</comment>
<gene>
    <name evidence="12" type="ORF">DV711_06770</name>
</gene>
<evidence type="ECO:0000256" key="2">
    <source>
        <dbReference type="ARBA" id="ARBA00005005"/>
    </source>
</evidence>
<evidence type="ECO:0000313" key="12">
    <source>
        <dbReference type="EMBL" id="RDE25247.1"/>
    </source>
</evidence>
<feature type="domain" description="AMP-binding enzyme C-terminal" evidence="11">
    <location>
        <begin position="485"/>
        <end position="559"/>
    </location>
</feature>
<dbReference type="GO" id="GO:0016020">
    <property type="term" value="C:membrane"/>
    <property type="evidence" value="ECO:0007669"/>
    <property type="project" value="UniProtKB-SubCell"/>
</dbReference>
<dbReference type="CDD" id="cd05936">
    <property type="entry name" value="FC-FACS_FadD_like"/>
    <property type="match status" value="1"/>
</dbReference>
<dbReference type="EMBL" id="QQOH01000001">
    <property type="protein sequence ID" value="RDE25247.1"/>
    <property type="molecule type" value="Genomic_DNA"/>
</dbReference>
<protein>
    <recommendedName>
        <fullName evidence="7">Long-chain-fatty-acid--CoA ligase</fullName>
        <ecNumber evidence="6">6.2.1.3</ecNumber>
    </recommendedName>
    <alternativeName>
        <fullName evidence="8">Long-chain acyl-CoA synthetase</fullName>
    </alternativeName>
</protein>
<evidence type="ECO:0000256" key="7">
    <source>
        <dbReference type="ARBA" id="ARBA00039545"/>
    </source>
</evidence>
<comment type="caution">
    <text evidence="12">The sequence shown here is derived from an EMBL/GenBank/DDBJ whole genome shotgun (WGS) entry which is preliminary data.</text>
</comment>
<dbReference type="Gene3D" id="3.30.300.30">
    <property type="match status" value="1"/>
</dbReference>
<feature type="domain" description="AMP-dependent synthetase/ligase" evidence="10">
    <location>
        <begin position="45"/>
        <end position="434"/>
    </location>
</feature>
<dbReference type="PANTHER" id="PTHR43767">
    <property type="entry name" value="LONG-CHAIN-FATTY-ACID--COA LIGASE"/>
    <property type="match status" value="1"/>
</dbReference>
<keyword evidence="5" id="KW-0472">Membrane</keyword>
<feature type="compositionally biased region" description="Basic and acidic residues" evidence="9">
    <location>
        <begin position="1"/>
        <end position="17"/>
    </location>
</feature>
<dbReference type="Proteomes" id="UP000253769">
    <property type="component" value="Unassembled WGS sequence"/>
</dbReference>
<dbReference type="FunFam" id="3.40.50.12780:FF:000003">
    <property type="entry name" value="Long-chain-fatty-acid--CoA ligase FadD"/>
    <property type="match status" value="1"/>
</dbReference>
<keyword evidence="4 12" id="KW-0436">Ligase</keyword>